<dbReference type="Gene3D" id="3.90.660.10">
    <property type="match status" value="1"/>
</dbReference>
<organism evidence="6 7">
    <name type="scientific">Nocardia pulmonis</name>
    <dbReference type="NCBI Taxonomy" id="2951408"/>
    <lineage>
        <taxon>Bacteria</taxon>
        <taxon>Bacillati</taxon>
        <taxon>Actinomycetota</taxon>
        <taxon>Actinomycetes</taxon>
        <taxon>Mycobacteriales</taxon>
        <taxon>Nocardiaceae</taxon>
        <taxon>Nocardia</taxon>
    </lineage>
</organism>
<dbReference type="EMBL" id="JAMRXG010000003">
    <property type="protein sequence ID" value="MCM6773492.1"/>
    <property type="molecule type" value="Genomic_DNA"/>
</dbReference>
<dbReference type="Pfam" id="PF01593">
    <property type="entry name" value="Amino_oxidase"/>
    <property type="match status" value="1"/>
</dbReference>
<dbReference type="PANTHER" id="PTHR43563:SF1">
    <property type="entry name" value="AMINE OXIDASE [FLAVIN-CONTAINING] B"/>
    <property type="match status" value="1"/>
</dbReference>
<dbReference type="InterPro" id="IPR002937">
    <property type="entry name" value="Amino_oxidase"/>
</dbReference>
<dbReference type="InterPro" id="IPR036188">
    <property type="entry name" value="FAD/NAD-bd_sf"/>
</dbReference>
<dbReference type="AlphaFoldDB" id="A0A9X2E3J6"/>
<evidence type="ECO:0000313" key="6">
    <source>
        <dbReference type="EMBL" id="MCM6773492.1"/>
    </source>
</evidence>
<dbReference type="GO" id="GO:0016491">
    <property type="term" value="F:oxidoreductase activity"/>
    <property type="evidence" value="ECO:0007669"/>
    <property type="project" value="UniProtKB-KW"/>
</dbReference>
<evidence type="ECO:0000256" key="2">
    <source>
        <dbReference type="ARBA" id="ARBA00005995"/>
    </source>
</evidence>
<dbReference type="SUPFAM" id="SSF54373">
    <property type="entry name" value="FAD-linked reductases, C-terminal domain"/>
    <property type="match status" value="1"/>
</dbReference>
<dbReference type="SUPFAM" id="SSF51905">
    <property type="entry name" value="FAD/NAD(P)-binding domain"/>
    <property type="match status" value="1"/>
</dbReference>
<dbReference type="InterPro" id="IPR050703">
    <property type="entry name" value="Flavin_MAO"/>
</dbReference>
<proteinExistence type="inferred from homology"/>
<comment type="cofactor">
    <cofactor evidence="1">
        <name>FAD</name>
        <dbReference type="ChEBI" id="CHEBI:57692"/>
    </cofactor>
</comment>
<dbReference type="PRINTS" id="PR00757">
    <property type="entry name" value="AMINEOXDASEF"/>
</dbReference>
<evidence type="ECO:0000256" key="3">
    <source>
        <dbReference type="ARBA" id="ARBA00023002"/>
    </source>
</evidence>
<evidence type="ECO:0000256" key="4">
    <source>
        <dbReference type="PIRSR" id="PIRSR601613-1"/>
    </source>
</evidence>
<comment type="caution">
    <text evidence="6">The sequence shown here is derived from an EMBL/GenBank/DDBJ whole genome shotgun (WGS) entry which is preliminary data.</text>
</comment>
<dbReference type="Proteomes" id="UP001139157">
    <property type="component" value="Unassembled WGS sequence"/>
</dbReference>
<feature type="binding site" evidence="4">
    <location>
        <position position="402"/>
    </location>
    <ligand>
        <name>FAD</name>
        <dbReference type="ChEBI" id="CHEBI:57692"/>
    </ligand>
</feature>
<dbReference type="Gene3D" id="1.10.405.10">
    <property type="entry name" value="Guanine Nucleotide Dissociation Inhibitor, domain 1"/>
    <property type="match status" value="1"/>
</dbReference>
<feature type="domain" description="Amine oxidase" evidence="5">
    <location>
        <begin position="13"/>
        <end position="425"/>
    </location>
</feature>
<keyword evidence="3" id="KW-0560">Oxidoreductase</keyword>
<gene>
    <name evidence="6" type="ORF">NDR86_08400</name>
</gene>
<comment type="similarity">
    <text evidence="2">Belongs to the flavin monoamine oxidase family.</text>
</comment>
<keyword evidence="7" id="KW-1185">Reference proteome</keyword>
<feature type="binding site" evidence="4">
    <location>
        <begin position="33"/>
        <end position="34"/>
    </location>
    <ligand>
        <name>FAD</name>
        <dbReference type="ChEBI" id="CHEBI:57692"/>
    </ligand>
</feature>
<sequence>MEQTEVAVIGAGFAGLAAARELQSRGIDVVVLEAADRVGGRALTVRSAAGSPVDLGGQWVGHDHARMTTLAAESGMTLLPTPVGGPALVVEQGRGARRMPLTIAGVGLALLRLELSARTFAGARAERVTVAEWVDRIPGDRVRRLLEVVLSEAFAADLDQLSLRTLITGIRSAGGLRVMLGTAGGAQQSLLSGGAGALAEVLAAKLAPAVRLSRPATAIACTAEGVIIETPAGPLRAARVIVTAPPPIAAAIRHDPPLPAKQRRAQRDTVMGTIYKAVAVYDTPFWRAGGGSGEMLTLDGPVPACFDISPPGGPGQLCVLIPGRRALALDRLDPDERREVVLTVLARHFGRAAANPLSWHEKSWHLDPQVGGGYSALPKPGAPAALIDATTPVGPIHFAGTETAPRWTGYLEGAVRSGEHVAATVAAGLR</sequence>
<evidence type="ECO:0000256" key="1">
    <source>
        <dbReference type="ARBA" id="ARBA00001974"/>
    </source>
</evidence>
<dbReference type="Gene3D" id="3.50.50.60">
    <property type="entry name" value="FAD/NAD(P)-binding domain"/>
    <property type="match status" value="1"/>
</dbReference>
<accession>A0A9X2E3J6</accession>
<dbReference type="PANTHER" id="PTHR43563">
    <property type="entry name" value="AMINE OXIDASE"/>
    <property type="match status" value="1"/>
</dbReference>
<name>A0A9X2E3J6_9NOCA</name>
<dbReference type="RefSeq" id="WP_251910560.1">
    <property type="nucleotide sequence ID" value="NZ_JAMRXG010000003.1"/>
</dbReference>
<reference evidence="6" key="1">
    <citation type="submission" date="2022-06" db="EMBL/GenBank/DDBJ databases">
        <title>Novel species in genus nocardia.</title>
        <authorList>
            <person name="Li F."/>
        </authorList>
    </citation>
    <scope>NUCLEOTIDE SEQUENCE</scope>
    <source>
        <strain evidence="6">CDC141</strain>
    </source>
</reference>
<protein>
    <submittedName>
        <fullName evidence="6">FAD-dependent oxidoreductase</fullName>
    </submittedName>
</protein>
<evidence type="ECO:0000313" key="7">
    <source>
        <dbReference type="Proteomes" id="UP001139157"/>
    </source>
</evidence>
<dbReference type="InterPro" id="IPR001613">
    <property type="entry name" value="Flavin_amine_oxidase"/>
</dbReference>
<evidence type="ECO:0000259" key="5">
    <source>
        <dbReference type="Pfam" id="PF01593"/>
    </source>
</evidence>